<evidence type="ECO:0000256" key="5">
    <source>
        <dbReference type="ARBA" id="ARBA00022842"/>
    </source>
</evidence>
<dbReference type="GO" id="GO:0005525">
    <property type="term" value="F:GTP binding"/>
    <property type="evidence" value="ECO:0007669"/>
    <property type="project" value="UniProtKB-UniRule"/>
</dbReference>
<dbReference type="SUPFAM" id="SSF52540">
    <property type="entry name" value="P-loop containing nucleoside triphosphate hydrolases"/>
    <property type="match status" value="1"/>
</dbReference>
<keyword evidence="2 7" id="KW-0479">Metal-binding</keyword>
<evidence type="ECO:0000256" key="1">
    <source>
        <dbReference type="ARBA" id="ARBA00022598"/>
    </source>
</evidence>
<keyword evidence="1 7" id="KW-0436">Ligase</keyword>
<dbReference type="InterPro" id="IPR027417">
    <property type="entry name" value="P-loop_NTPase"/>
</dbReference>
<name>A0A8J6KIT5_MICOH</name>
<reference evidence="8" key="1">
    <citation type="submission" date="2020-03" db="EMBL/GenBank/DDBJ databases">
        <title>Studies in the Genomics of Life Span.</title>
        <authorList>
            <person name="Glass D."/>
        </authorList>
    </citation>
    <scope>NUCLEOTIDE SEQUENCE</scope>
    <source>
        <strain evidence="8">LTLLF</strain>
        <tissue evidence="8">Muscle</tissue>
    </source>
</reference>
<proteinExistence type="inferred from homology"/>
<dbReference type="SMART" id="SM00788">
    <property type="entry name" value="Adenylsucc_synt"/>
    <property type="match status" value="1"/>
</dbReference>
<comment type="pathway">
    <text evidence="7">Purine metabolism; AMP biosynthesis via de novo pathway; AMP from IMP: step 1/2.</text>
</comment>
<dbReference type="GO" id="GO:0044208">
    <property type="term" value="P:'de novo' AMP biosynthetic process"/>
    <property type="evidence" value="ECO:0007669"/>
    <property type="project" value="UniProtKB-UniRule"/>
</dbReference>
<dbReference type="GO" id="GO:0046040">
    <property type="term" value="P:IMP metabolic process"/>
    <property type="evidence" value="ECO:0007669"/>
    <property type="project" value="TreeGrafter"/>
</dbReference>
<evidence type="ECO:0000313" key="8">
    <source>
        <dbReference type="EMBL" id="KAH0500481.1"/>
    </source>
</evidence>
<keyword evidence="3 7" id="KW-0547">Nucleotide-binding</keyword>
<dbReference type="Gene3D" id="3.90.170.10">
    <property type="entry name" value="Adenylosuccinate Synthetase, subunit A, domain 3"/>
    <property type="match status" value="1"/>
</dbReference>
<sequence length="199" mass="21872">MFPTLEIDVEGQLKRLKGFAERIRPMVRDGVYFMYEALHGPPKKILVEGANAALLDIDFGTYPFVTSSNCTVGGVCTGLGIPPQNIGDVYGVVKAYTTRVGIGAFPTEQINPHSLPPPANQEILQKVEVEYETLPGWKADTTGARKWDDLPPQAQSYVRFVENHLGVASMCHGSVLSTPRPEALDTLRGWYPSTRPSKK</sequence>
<keyword evidence="4 7" id="KW-0658">Purine biosynthesis</keyword>
<gene>
    <name evidence="8" type="ORF">LTLLF_200800</name>
</gene>
<keyword evidence="7" id="KW-0963">Cytoplasm</keyword>
<dbReference type="HAMAP" id="MF_00011">
    <property type="entry name" value="Adenylosucc_synth"/>
    <property type="match status" value="1"/>
</dbReference>
<keyword evidence="6 7" id="KW-0342">GTP-binding</keyword>
<dbReference type="InterPro" id="IPR042109">
    <property type="entry name" value="Adenylosuccinate_synth_dom1"/>
</dbReference>
<protein>
    <recommendedName>
        <fullName evidence="7">Adenylosuccinate synthetase</fullName>
        <shortName evidence="7">AMPSase</shortName>
        <shortName evidence="7">AdSS</shortName>
        <ecNumber evidence="7">6.3.4.4</ecNumber>
    </recommendedName>
    <alternativeName>
        <fullName evidence="7">IMP--aspartate ligase</fullName>
    </alternativeName>
</protein>
<organism evidence="8 9">
    <name type="scientific">Microtus ochrogaster</name>
    <name type="common">Prairie vole</name>
    <dbReference type="NCBI Taxonomy" id="79684"/>
    <lineage>
        <taxon>Eukaryota</taxon>
        <taxon>Metazoa</taxon>
        <taxon>Chordata</taxon>
        <taxon>Craniata</taxon>
        <taxon>Vertebrata</taxon>
        <taxon>Euteleostomi</taxon>
        <taxon>Mammalia</taxon>
        <taxon>Eutheria</taxon>
        <taxon>Euarchontoglires</taxon>
        <taxon>Glires</taxon>
        <taxon>Rodentia</taxon>
        <taxon>Myomorpha</taxon>
        <taxon>Muroidea</taxon>
        <taxon>Cricetidae</taxon>
        <taxon>Arvicolinae</taxon>
        <taxon>Microtus</taxon>
    </lineage>
</organism>
<feature type="binding site" evidence="7">
    <location>
        <position position="51"/>
    </location>
    <ligand>
        <name>IMP</name>
        <dbReference type="ChEBI" id="CHEBI:58053"/>
    </ligand>
</feature>
<comment type="catalytic activity">
    <reaction evidence="7">
        <text>IMP + L-aspartate + GTP = N(6)-(1,2-dicarboxyethyl)-AMP + GDP + phosphate + 2 H(+)</text>
        <dbReference type="Rhea" id="RHEA:15753"/>
        <dbReference type="ChEBI" id="CHEBI:15378"/>
        <dbReference type="ChEBI" id="CHEBI:29991"/>
        <dbReference type="ChEBI" id="CHEBI:37565"/>
        <dbReference type="ChEBI" id="CHEBI:43474"/>
        <dbReference type="ChEBI" id="CHEBI:57567"/>
        <dbReference type="ChEBI" id="CHEBI:58053"/>
        <dbReference type="ChEBI" id="CHEBI:58189"/>
        <dbReference type="EC" id="6.3.4.4"/>
    </reaction>
</comment>
<dbReference type="Gene3D" id="3.40.440.10">
    <property type="entry name" value="Adenylosuccinate Synthetase, subunit A, domain 1"/>
    <property type="match status" value="1"/>
</dbReference>
<dbReference type="InterPro" id="IPR042111">
    <property type="entry name" value="Adenylosuccinate_synth_dom3"/>
</dbReference>
<dbReference type="AlphaFoldDB" id="A0A8J6KIT5"/>
<dbReference type="GO" id="GO:0000287">
    <property type="term" value="F:magnesium ion binding"/>
    <property type="evidence" value="ECO:0007669"/>
    <property type="project" value="UniProtKB-UniRule"/>
</dbReference>
<dbReference type="GO" id="GO:0005737">
    <property type="term" value="C:cytoplasm"/>
    <property type="evidence" value="ECO:0007669"/>
    <property type="project" value="UniProtKB-SubCell"/>
</dbReference>
<comment type="caution">
    <text evidence="7">Lacks conserved residue(s) required for the propagation of feature annotation.</text>
</comment>
<comment type="caution">
    <text evidence="8">The sequence shown here is derived from an EMBL/GenBank/DDBJ whole genome shotgun (WGS) entry which is preliminary data.</text>
</comment>
<evidence type="ECO:0000256" key="7">
    <source>
        <dbReference type="HAMAP-Rule" id="MF_03125"/>
    </source>
</evidence>
<comment type="function">
    <text evidence="7">Plays an important role in the de novo pathway and in the salvage pathway of purine nucleotide biosynthesis. Catalyzes the first commited step in the biosynthesis of AMP from IMP.</text>
</comment>
<comment type="subcellular location">
    <subcellularLocation>
        <location evidence="7">Cytoplasm</location>
    </subcellularLocation>
</comment>
<evidence type="ECO:0000256" key="6">
    <source>
        <dbReference type="ARBA" id="ARBA00023134"/>
    </source>
</evidence>
<dbReference type="Pfam" id="PF00709">
    <property type="entry name" value="Adenylsucc_synt"/>
    <property type="match status" value="2"/>
</dbReference>
<dbReference type="Proteomes" id="UP000710432">
    <property type="component" value="Unassembled WGS sequence"/>
</dbReference>
<dbReference type="GO" id="GO:0004019">
    <property type="term" value="F:adenylosuccinate synthase activity"/>
    <property type="evidence" value="ECO:0007669"/>
    <property type="project" value="UniProtKB-UniRule"/>
</dbReference>
<dbReference type="PANTHER" id="PTHR11846:SF2">
    <property type="entry name" value="ADENYLOSUCCINATE SYNTHETASE ISOZYME 1"/>
    <property type="match status" value="1"/>
</dbReference>
<comment type="cofactor">
    <cofactor evidence="7">
        <name>Mg(2+)</name>
        <dbReference type="ChEBI" id="CHEBI:18420"/>
    </cofactor>
    <text evidence="7">Binds 1 Mg(2+) ion per subunit.</text>
</comment>
<accession>A0A8J6KIT5</accession>
<keyword evidence="5 7" id="KW-0460">Magnesium</keyword>
<evidence type="ECO:0000256" key="4">
    <source>
        <dbReference type="ARBA" id="ARBA00022755"/>
    </source>
</evidence>
<dbReference type="EC" id="6.3.4.4" evidence="7"/>
<dbReference type="InterPro" id="IPR001114">
    <property type="entry name" value="Adenylosuccinate_synthetase"/>
</dbReference>
<dbReference type="PANTHER" id="PTHR11846">
    <property type="entry name" value="ADENYLOSUCCINATE SYNTHETASE"/>
    <property type="match status" value="1"/>
</dbReference>
<comment type="subunit">
    <text evidence="7">Homodimer.</text>
</comment>
<feature type="binding site" evidence="7">
    <location>
        <position position="145"/>
    </location>
    <ligand>
        <name>GTP</name>
        <dbReference type="ChEBI" id="CHEBI:37565"/>
    </ligand>
</feature>
<evidence type="ECO:0000313" key="9">
    <source>
        <dbReference type="Proteomes" id="UP000710432"/>
    </source>
</evidence>
<evidence type="ECO:0000256" key="2">
    <source>
        <dbReference type="ARBA" id="ARBA00022723"/>
    </source>
</evidence>
<evidence type="ECO:0000256" key="3">
    <source>
        <dbReference type="ARBA" id="ARBA00022741"/>
    </source>
</evidence>
<comment type="similarity">
    <text evidence="7">Belongs to the adenylosuccinate synthetase family.</text>
</comment>
<dbReference type="UniPathway" id="UPA00075">
    <property type="reaction ID" value="UER00335"/>
</dbReference>
<feature type="binding site" evidence="7">
    <location>
        <position position="66"/>
    </location>
    <ligand>
        <name>IMP</name>
        <dbReference type="ChEBI" id="CHEBI:58053"/>
    </ligand>
</feature>
<dbReference type="EMBL" id="JAATJU010027462">
    <property type="protein sequence ID" value="KAH0500481.1"/>
    <property type="molecule type" value="Genomic_DNA"/>
</dbReference>